<dbReference type="AlphaFoldDB" id="X1A6W0"/>
<feature type="non-terminal residue" evidence="1">
    <location>
        <position position="84"/>
    </location>
</feature>
<dbReference type="EMBL" id="BART01007930">
    <property type="protein sequence ID" value="GAG65902.1"/>
    <property type="molecule type" value="Genomic_DNA"/>
</dbReference>
<gene>
    <name evidence="1" type="ORF">S01H4_17935</name>
</gene>
<accession>X1A6W0</accession>
<proteinExistence type="predicted"/>
<reference evidence="1" key="1">
    <citation type="journal article" date="2014" name="Front. Microbiol.">
        <title>High frequency of phylogenetically diverse reductive dehalogenase-homologous genes in deep subseafloor sedimentary metagenomes.</title>
        <authorList>
            <person name="Kawai M."/>
            <person name="Futagami T."/>
            <person name="Toyoda A."/>
            <person name="Takaki Y."/>
            <person name="Nishi S."/>
            <person name="Hori S."/>
            <person name="Arai W."/>
            <person name="Tsubouchi T."/>
            <person name="Morono Y."/>
            <person name="Uchiyama I."/>
            <person name="Ito T."/>
            <person name="Fujiyama A."/>
            <person name="Inagaki F."/>
            <person name="Takami H."/>
        </authorList>
    </citation>
    <scope>NUCLEOTIDE SEQUENCE</scope>
    <source>
        <strain evidence="1">Expedition CK06-06</strain>
    </source>
</reference>
<comment type="caution">
    <text evidence="1">The sequence shown here is derived from an EMBL/GenBank/DDBJ whole genome shotgun (WGS) entry which is preliminary data.</text>
</comment>
<sequence>MAKIIRKTPKLDKIDKEIKYLQKHGIKMGIFGKKAEEKQKGVKIIDYAVHLEYGTIYMPERPFFRKATQFRKNKKLILEEEKEI</sequence>
<evidence type="ECO:0000313" key="1">
    <source>
        <dbReference type="EMBL" id="GAG65902.1"/>
    </source>
</evidence>
<name>X1A6W0_9ZZZZ</name>
<organism evidence="1">
    <name type="scientific">marine sediment metagenome</name>
    <dbReference type="NCBI Taxonomy" id="412755"/>
    <lineage>
        <taxon>unclassified sequences</taxon>
        <taxon>metagenomes</taxon>
        <taxon>ecological metagenomes</taxon>
    </lineage>
</organism>
<protein>
    <submittedName>
        <fullName evidence="1">Uncharacterized protein</fullName>
    </submittedName>
</protein>